<keyword evidence="3" id="KW-1185">Reference proteome</keyword>
<feature type="domain" description="Baseplate upper protein immunoglobulin like" evidence="1">
    <location>
        <begin position="244"/>
        <end position="321"/>
    </location>
</feature>
<dbReference type="Gene3D" id="2.60.40.3320">
    <property type="match status" value="1"/>
</dbReference>
<dbReference type="OrthoDB" id="9795386at2"/>
<comment type="caution">
    <text evidence="2">The sequence shown here is derived from an EMBL/GenBank/DDBJ whole genome shotgun (WGS) entry which is preliminary data.</text>
</comment>
<dbReference type="AlphaFoldDB" id="A0A2T0B3H8"/>
<dbReference type="InterPro" id="IPR041531">
    <property type="entry name" value="BppU_IgG"/>
</dbReference>
<protein>
    <recommendedName>
        <fullName evidence="1">Baseplate upper protein immunoglobulin like domain-containing protein</fullName>
    </recommendedName>
</protein>
<evidence type="ECO:0000313" key="3">
    <source>
        <dbReference type="Proteomes" id="UP000239706"/>
    </source>
</evidence>
<gene>
    <name evidence="2" type="ORF">CLLI_15190</name>
</gene>
<organism evidence="2 3">
    <name type="scientific">Clostridium liquoris</name>
    <dbReference type="NCBI Taxonomy" id="1289519"/>
    <lineage>
        <taxon>Bacteria</taxon>
        <taxon>Bacillati</taxon>
        <taxon>Bacillota</taxon>
        <taxon>Clostridia</taxon>
        <taxon>Eubacteriales</taxon>
        <taxon>Clostridiaceae</taxon>
        <taxon>Clostridium</taxon>
    </lineage>
</organism>
<name>A0A2T0B3H8_9CLOT</name>
<dbReference type="EMBL" id="PVXO01000044">
    <property type="protein sequence ID" value="PRR78435.1"/>
    <property type="molecule type" value="Genomic_DNA"/>
</dbReference>
<reference evidence="2 3" key="1">
    <citation type="submission" date="2018-03" db="EMBL/GenBank/DDBJ databases">
        <title>Genome sequence of Clostridium liquoris DSM 100320.</title>
        <authorList>
            <person name="Poehlein A."/>
            <person name="Daniel R."/>
        </authorList>
    </citation>
    <scope>NUCLEOTIDE SEQUENCE [LARGE SCALE GENOMIC DNA]</scope>
    <source>
        <strain evidence="2 3">DSM 100320</strain>
    </source>
</reference>
<dbReference type="Proteomes" id="UP000239706">
    <property type="component" value="Unassembled WGS sequence"/>
</dbReference>
<proteinExistence type="predicted"/>
<evidence type="ECO:0000259" key="1">
    <source>
        <dbReference type="Pfam" id="PF18667"/>
    </source>
</evidence>
<sequence length="334" mass="37723">MERSAFFNSINGDRRYKAEVFAEYFSSFIGNGVFSNPNTSLQARANDDMTMTLSPGKAWINGYFYMNTDDLILIIDPADGVLSRVDRVVLRFDVEKRNIKAIIKKGEFSANPEPPLIQRDADIYELGLADIKVNQGAISITQEDIIDLRLNKSLCGIVHGLIDQVDTTEIFNQFQGWYKNRTSTYMKEWENWFYPNTSDWEEDFIEWFNSIKGSLAEDTGTFLSNEVLEIKKNLAELDSVEIASIEHGLNKYPDSLLIRNEYAAGIGGAGVSGAGGGEGLRINHRIIYSDTNAIKVQVPTLYKELVLEEIVKANDKLYYLVFENSITSMTLILN</sequence>
<dbReference type="RefSeq" id="WP_106063629.1">
    <property type="nucleotide sequence ID" value="NZ_PVXO01000044.1"/>
</dbReference>
<accession>A0A2T0B3H8</accession>
<evidence type="ECO:0000313" key="2">
    <source>
        <dbReference type="EMBL" id="PRR78435.1"/>
    </source>
</evidence>
<dbReference type="Pfam" id="PF18667">
    <property type="entry name" value="BppU_IgG"/>
    <property type="match status" value="1"/>
</dbReference>